<name>A0AAU8DJM9_9ACTN</name>
<dbReference type="PANTHER" id="PTHR43798">
    <property type="entry name" value="MONOACYLGLYCEROL LIPASE"/>
    <property type="match status" value="1"/>
</dbReference>
<dbReference type="InterPro" id="IPR000073">
    <property type="entry name" value="AB_hydrolase_1"/>
</dbReference>
<dbReference type="GO" id="GO:0016020">
    <property type="term" value="C:membrane"/>
    <property type="evidence" value="ECO:0007669"/>
    <property type="project" value="TreeGrafter"/>
</dbReference>
<protein>
    <submittedName>
        <fullName evidence="2">Alpha/beta fold hydrolase</fullName>
    </submittedName>
</protein>
<dbReference type="InterPro" id="IPR050266">
    <property type="entry name" value="AB_hydrolase_sf"/>
</dbReference>
<dbReference type="SUPFAM" id="SSF53474">
    <property type="entry name" value="alpha/beta-Hydrolases"/>
    <property type="match status" value="1"/>
</dbReference>
<sequence length="305" mass="31486">MNPSVGAASRQLTVHHATRRELVAAGSTLVVLDTGVPHGAGRPADDIGEHTTVIMVPGYTGAKEDFAPLLDPLADNGFRAVAVDLPGQFESAGPADEVGYGIDELGAVVHALVQLLPGPVVLLGHSFGGLVVRAAVLAGAQVQGLVLFSSGPAALPPGPRSTLITAAAPVLRARGTAFTWELQQQMLAANGGARDEAPTDLASYFRQRFVSSSPAGLLGMGSALLGERDRTDELAAVLERHNTPVLVVSGEADDAWGLDLQADMARRLGTALVPIPGAAHSAAVEAPDALLHVLLRQLKRWSADS</sequence>
<dbReference type="AlphaFoldDB" id="A0AAU8DJM9"/>
<feature type="domain" description="AB hydrolase-1" evidence="1">
    <location>
        <begin position="53"/>
        <end position="290"/>
    </location>
</feature>
<gene>
    <name evidence="2" type="ORF">ABLG96_11955</name>
</gene>
<proteinExistence type="predicted"/>
<evidence type="ECO:0000313" key="2">
    <source>
        <dbReference type="EMBL" id="XCG62000.1"/>
    </source>
</evidence>
<dbReference type="Pfam" id="PF12697">
    <property type="entry name" value="Abhydrolase_6"/>
    <property type="match status" value="1"/>
</dbReference>
<dbReference type="InterPro" id="IPR029058">
    <property type="entry name" value="AB_hydrolase_fold"/>
</dbReference>
<organism evidence="2">
    <name type="scientific">Nakamurella sp. A5-74</name>
    <dbReference type="NCBI Taxonomy" id="3158264"/>
    <lineage>
        <taxon>Bacteria</taxon>
        <taxon>Bacillati</taxon>
        <taxon>Actinomycetota</taxon>
        <taxon>Actinomycetes</taxon>
        <taxon>Nakamurellales</taxon>
        <taxon>Nakamurellaceae</taxon>
        <taxon>Nakamurella</taxon>
    </lineage>
</organism>
<reference evidence="2" key="1">
    <citation type="submission" date="2024-05" db="EMBL/GenBank/DDBJ databases">
        <authorList>
            <person name="Cai S.Y."/>
            <person name="Jin L.M."/>
            <person name="Li H.R."/>
        </authorList>
    </citation>
    <scope>NUCLEOTIDE SEQUENCE</scope>
    <source>
        <strain evidence="2">A5-74</strain>
    </source>
</reference>
<dbReference type="Gene3D" id="3.40.50.1820">
    <property type="entry name" value="alpha/beta hydrolase"/>
    <property type="match status" value="1"/>
</dbReference>
<dbReference type="RefSeq" id="WP_353647616.1">
    <property type="nucleotide sequence ID" value="NZ_CP159218.1"/>
</dbReference>
<dbReference type="PANTHER" id="PTHR43798:SF33">
    <property type="entry name" value="HYDROLASE, PUTATIVE (AFU_ORTHOLOGUE AFUA_2G14860)-RELATED"/>
    <property type="match status" value="1"/>
</dbReference>
<keyword evidence="2" id="KW-0378">Hydrolase</keyword>
<evidence type="ECO:0000259" key="1">
    <source>
        <dbReference type="Pfam" id="PF12697"/>
    </source>
</evidence>
<dbReference type="GO" id="GO:0016787">
    <property type="term" value="F:hydrolase activity"/>
    <property type="evidence" value="ECO:0007669"/>
    <property type="project" value="UniProtKB-KW"/>
</dbReference>
<dbReference type="EMBL" id="CP159218">
    <property type="protein sequence ID" value="XCG62000.1"/>
    <property type="molecule type" value="Genomic_DNA"/>
</dbReference>
<accession>A0AAU8DJM9</accession>